<evidence type="ECO:0000313" key="1">
    <source>
        <dbReference type="EMBL" id="GBP37892.1"/>
    </source>
</evidence>
<dbReference type="EMBL" id="BGZK01000340">
    <property type="protein sequence ID" value="GBP37892.1"/>
    <property type="molecule type" value="Genomic_DNA"/>
</dbReference>
<comment type="caution">
    <text evidence="1">The sequence shown here is derived from an EMBL/GenBank/DDBJ whole genome shotgun (WGS) entry which is preliminary data.</text>
</comment>
<protein>
    <submittedName>
        <fullName evidence="1">Uncharacterized protein</fullName>
    </submittedName>
</protein>
<evidence type="ECO:0000313" key="2">
    <source>
        <dbReference type="Proteomes" id="UP000299102"/>
    </source>
</evidence>
<gene>
    <name evidence="1" type="ORF">EVAR_21427_1</name>
</gene>
<sequence>MDSVREVALYIFTEAIHHGSTGGFVCDVTLNFSGYLSPGGADGRAVGVFGAISAAPPRRSPARCVHTSYN</sequence>
<name>A0A4C1VHR1_EUMVA</name>
<organism evidence="1 2">
    <name type="scientific">Eumeta variegata</name>
    <name type="common">Bagworm moth</name>
    <name type="synonym">Eumeta japonica</name>
    <dbReference type="NCBI Taxonomy" id="151549"/>
    <lineage>
        <taxon>Eukaryota</taxon>
        <taxon>Metazoa</taxon>
        <taxon>Ecdysozoa</taxon>
        <taxon>Arthropoda</taxon>
        <taxon>Hexapoda</taxon>
        <taxon>Insecta</taxon>
        <taxon>Pterygota</taxon>
        <taxon>Neoptera</taxon>
        <taxon>Endopterygota</taxon>
        <taxon>Lepidoptera</taxon>
        <taxon>Glossata</taxon>
        <taxon>Ditrysia</taxon>
        <taxon>Tineoidea</taxon>
        <taxon>Psychidae</taxon>
        <taxon>Oiketicinae</taxon>
        <taxon>Eumeta</taxon>
    </lineage>
</organism>
<accession>A0A4C1VHR1</accession>
<dbReference type="Proteomes" id="UP000299102">
    <property type="component" value="Unassembled WGS sequence"/>
</dbReference>
<dbReference type="AlphaFoldDB" id="A0A4C1VHR1"/>
<reference evidence="1 2" key="1">
    <citation type="journal article" date="2019" name="Commun. Biol.">
        <title>The bagworm genome reveals a unique fibroin gene that provides high tensile strength.</title>
        <authorList>
            <person name="Kono N."/>
            <person name="Nakamura H."/>
            <person name="Ohtoshi R."/>
            <person name="Tomita M."/>
            <person name="Numata K."/>
            <person name="Arakawa K."/>
        </authorList>
    </citation>
    <scope>NUCLEOTIDE SEQUENCE [LARGE SCALE GENOMIC DNA]</scope>
</reference>
<proteinExistence type="predicted"/>
<keyword evidence="2" id="KW-1185">Reference proteome</keyword>